<dbReference type="AlphaFoldDB" id="A0A5B9QAX5"/>
<dbReference type="KEGG" id="bgok:Pr1d_22070"/>
<feature type="transmembrane region" description="Helical" evidence="1">
    <location>
        <begin position="95"/>
        <end position="113"/>
    </location>
</feature>
<dbReference type="PANTHER" id="PTHR43471">
    <property type="entry name" value="ABC TRANSPORTER PERMEASE"/>
    <property type="match status" value="1"/>
</dbReference>
<proteinExistence type="predicted"/>
<feature type="transmembrane region" description="Helical" evidence="1">
    <location>
        <begin position="580"/>
        <end position="602"/>
    </location>
</feature>
<dbReference type="EMBL" id="CP042913">
    <property type="protein sequence ID" value="QEG34919.1"/>
    <property type="molecule type" value="Genomic_DNA"/>
</dbReference>
<keyword evidence="1" id="KW-0812">Transmembrane</keyword>
<feature type="transmembrane region" description="Helical" evidence="1">
    <location>
        <begin position="175"/>
        <end position="197"/>
    </location>
</feature>
<evidence type="ECO:0000256" key="1">
    <source>
        <dbReference type="SAM" id="Phobius"/>
    </source>
</evidence>
<feature type="transmembrane region" description="Helical" evidence="1">
    <location>
        <begin position="28"/>
        <end position="47"/>
    </location>
</feature>
<reference evidence="2 3" key="1">
    <citation type="submission" date="2019-08" db="EMBL/GenBank/DDBJ databases">
        <title>Deep-cultivation of Planctomycetes and their phenomic and genomic characterization uncovers novel biology.</title>
        <authorList>
            <person name="Wiegand S."/>
            <person name="Jogler M."/>
            <person name="Boedeker C."/>
            <person name="Pinto D."/>
            <person name="Vollmers J."/>
            <person name="Rivas-Marin E."/>
            <person name="Kohn T."/>
            <person name="Peeters S.H."/>
            <person name="Heuer A."/>
            <person name="Rast P."/>
            <person name="Oberbeckmann S."/>
            <person name="Bunk B."/>
            <person name="Jeske O."/>
            <person name="Meyerdierks A."/>
            <person name="Storesund J.E."/>
            <person name="Kallscheuer N."/>
            <person name="Luecker S."/>
            <person name="Lage O.M."/>
            <person name="Pohl T."/>
            <person name="Merkel B.J."/>
            <person name="Hornburger P."/>
            <person name="Mueller R.-W."/>
            <person name="Bruemmer F."/>
            <person name="Labrenz M."/>
            <person name="Spormann A.M."/>
            <person name="Op den Camp H."/>
            <person name="Overmann J."/>
            <person name="Amann R."/>
            <person name="Jetten M.S.M."/>
            <person name="Mascher T."/>
            <person name="Medema M.H."/>
            <person name="Devos D.P."/>
            <person name="Kaster A.-K."/>
            <person name="Ovreas L."/>
            <person name="Rohde M."/>
            <person name="Galperin M.Y."/>
            <person name="Jogler C."/>
        </authorList>
    </citation>
    <scope>NUCLEOTIDE SEQUENCE [LARGE SCALE GENOMIC DNA]</scope>
    <source>
        <strain evidence="2 3">Pr1d</strain>
    </source>
</reference>
<keyword evidence="3" id="KW-1185">Reference proteome</keyword>
<gene>
    <name evidence="2" type="ORF">Pr1d_22070</name>
</gene>
<dbReference type="RefSeq" id="WP_148073492.1">
    <property type="nucleotide sequence ID" value="NZ_CP042913.1"/>
</dbReference>
<feature type="transmembrane region" description="Helical" evidence="1">
    <location>
        <begin position="485"/>
        <end position="505"/>
    </location>
</feature>
<protein>
    <submittedName>
        <fullName evidence="2">ABC-2 family transporter protein</fullName>
    </submittedName>
</protein>
<feature type="transmembrane region" description="Helical" evidence="1">
    <location>
        <begin position="125"/>
        <end position="148"/>
    </location>
</feature>
<keyword evidence="1" id="KW-0472">Membrane</keyword>
<evidence type="ECO:0000313" key="2">
    <source>
        <dbReference type="EMBL" id="QEG34919.1"/>
    </source>
</evidence>
<organism evidence="2 3">
    <name type="scientific">Bythopirellula goksoeyrii</name>
    <dbReference type="NCBI Taxonomy" id="1400387"/>
    <lineage>
        <taxon>Bacteria</taxon>
        <taxon>Pseudomonadati</taxon>
        <taxon>Planctomycetota</taxon>
        <taxon>Planctomycetia</taxon>
        <taxon>Pirellulales</taxon>
        <taxon>Lacipirellulaceae</taxon>
        <taxon>Bythopirellula</taxon>
    </lineage>
</organism>
<sequence>MVLEQEILPYFQWLWSGGAGSIGALPRFLLVALGLGLLGLMLGYAIAAARHGLLRGGDIVYRTITNGVREIFETSPRRVLALANLAMKEAWRRRVLVALAVFFIILIFASWFLKKNHQDPAKLYISFVLTATTYLVLGIALLLSAFSLPNDFKTKTIYTIVTKPVRLGEIVLGRILGFTAVGTILLAIMGVCSYVFVNRSLDHTHEIDVDSLKNVSDADGENIGKDGRSTLNAYHRHDVELDTNGEGVALSNYGHTHNIVQRGGKEVVSGAEGTMRARVPQWGKLTFLDRQGVPKARGISVGSEWTYRSFVDGATQATAIWTFDDVSEALNYKPEDSDGEGGLPIGLIVRVFRTHKGTIGKAITGTIQVRNPETGLTSDLIPFNALDAKIDERLIPRKLTGTDDSELDLYEDLVSSNGQLEIRVQCLERGQYFGFAQPDMYIQMRDASPLVNYVKVCLTIWVQMVIVIAIGVAASTLLSGSVAMLFTVAFIVLGFFRPFFVGVAMGTEYGGGPVESFYRLITQMNVISKLDDTMVTRLIKGVDWVYQSFMLSLAQVLPDFSSLSTVDFAAYGFNVPADLVYQNLTMCLAYVVGMSIVGYFLFRTREVAR</sequence>
<accession>A0A5B9QAX5</accession>
<name>A0A5B9QAX5_9BACT</name>
<dbReference type="PANTHER" id="PTHR43471:SF10">
    <property type="entry name" value="SLL1107 PROTEIN"/>
    <property type="match status" value="1"/>
</dbReference>
<feature type="transmembrane region" description="Helical" evidence="1">
    <location>
        <begin position="458"/>
        <end position="478"/>
    </location>
</feature>
<evidence type="ECO:0000313" key="3">
    <source>
        <dbReference type="Proteomes" id="UP000323917"/>
    </source>
</evidence>
<dbReference type="OrthoDB" id="231083at2"/>
<dbReference type="Proteomes" id="UP000323917">
    <property type="component" value="Chromosome"/>
</dbReference>
<keyword evidence="1" id="KW-1133">Transmembrane helix</keyword>